<dbReference type="PANTHER" id="PTHR19136:SF81">
    <property type="entry name" value="MOLYBDENUM COFACTOR GUANYLYLTRANSFERASE"/>
    <property type="match status" value="1"/>
</dbReference>
<dbReference type="InterPro" id="IPR025877">
    <property type="entry name" value="MobA-like_NTP_Trfase"/>
</dbReference>
<dbReference type="SUPFAM" id="SSF53448">
    <property type="entry name" value="Nucleotide-diphospho-sugar transferases"/>
    <property type="match status" value="1"/>
</dbReference>
<dbReference type="OrthoDB" id="4408226at2"/>
<dbReference type="InterPro" id="IPR029044">
    <property type="entry name" value="Nucleotide-diphossugar_trans"/>
</dbReference>
<dbReference type="EMBL" id="BAGZ01000009">
    <property type="protein sequence ID" value="GAB78471.1"/>
    <property type="molecule type" value="Genomic_DNA"/>
</dbReference>
<dbReference type="PANTHER" id="PTHR19136">
    <property type="entry name" value="MOLYBDENUM COFACTOR GUANYLYLTRANSFERASE"/>
    <property type="match status" value="1"/>
</dbReference>
<dbReference type="Gene3D" id="3.90.550.10">
    <property type="entry name" value="Spore Coat Polysaccharide Biosynthesis Protein SpsA, Chain A"/>
    <property type="match status" value="1"/>
</dbReference>
<feature type="domain" description="MobA-like NTP transferase" evidence="2">
    <location>
        <begin position="12"/>
        <end position="179"/>
    </location>
</feature>
<dbReference type="AlphaFoldDB" id="K6UMW6"/>
<protein>
    <recommendedName>
        <fullName evidence="2">MobA-like NTP transferase domain-containing protein</fullName>
    </recommendedName>
</protein>
<keyword evidence="4" id="KW-1185">Reference proteome</keyword>
<evidence type="ECO:0000313" key="4">
    <source>
        <dbReference type="Proteomes" id="UP000008495"/>
    </source>
</evidence>
<dbReference type="STRING" id="100225.SAMN05421595_2741"/>
<sequence>MTHAPETDDVTAIVLCGGTSRRFGGGDKTTAQVDGESILDRLLLGLPERWPVICVGMSRPTARTVIWTREDPPRSGPLAGIAAGLAESRTRYTVVLAGDQPFAAEAVGDLVAALAAADDGLHDRYTACRKDTGSRIDGVQALDSAGEHQPLLAAYRTQALRAVMPADARDRGVRRVLAPLRCAGLDVAGHTTWDVDTTDDLARARQHVRRT</sequence>
<dbReference type="eggNOG" id="COG0746">
    <property type="taxonomic scope" value="Bacteria"/>
</dbReference>
<evidence type="ECO:0000259" key="2">
    <source>
        <dbReference type="Pfam" id="PF12804"/>
    </source>
</evidence>
<dbReference type="Proteomes" id="UP000008495">
    <property type="component" value="Unassembled WGS sequence"/>
</dbReference>
<reference evidence="3 4" key="1">
    <citation type="submission" date="2012-08" db="EMBL/GenBank/DDBJ databases">
        <title>Whole genome shotgun sequence of Austwickia chelonae NBRC 105200.</title>
        <authorList>
            <person name="Yoshida I."/>
            <person name="Hosoyama A."/>
            <person name="Tsuchikane K."/>
            <person name="Katsumata H."/>
            <person name="Ando Y."/>
            <person name="Ohji S."/>
            <person name="Hamada M."/>
            <person name="Tamura T."/>
            <person name="Yamazoe A."/>
            <person name="Yamazaki S."/>
            <person name="Fujita N."/>
        </authorList>
    </citation>
    <scope>NUCLEOTIDE SEQUENCE [LARGE SCALE GENOMIC DNA]</scope>
    <source>
        <strain evidence="3 4">NBRC 105200</strain>
    </source>
</reference>
<gene>
    <name evidence="3" type="ORF">AUCHE_09_00760</name>
</gene>
<keyword evidence="1" id="KW-0808">Transferase</keyword>
<accession>K6UMW6</accession>
<proteinExistence type="predicted"/>
<dbReference type="Pfam" id="PF12804">
    <property type="entry name" value="NTP_transf_3"/>
    <property type="match status" value="1"/>
</dbReference>
<evidence type="ECO:0000256" key="1">
    <source>
        <dbReference type="ARBA" id="ARBA00022679"/>
    </source>
</evidence>
<comment type="caution">
    <text evidence="3">The sequence shown here is derived from an EMBL/GenBank/DDBJ whole genome shotgun (WGS) entry which is preliminary data.</text>
</comment>
<dbReference type="RefSeq" id="WP_006503226.1">
    <property type="nucleotide sequence ID" value="NZ_BAGZ01000009.1"/>
</dbReference>
<dbReference type="GO" id="GO:0016779">
    <property type="term" value="F:nucleotidyltransferase activity"/>
    <property type="evidence" value="ECO:0007669"/>
    <property type="project" value="UniProtKB-ARBA"/>
</dbReference>
<name>K6UMW6_9MICO</name>
<organism evidence="3 4">
    <name type="scientific">Austwickia chelonae NBRC 105200</name>
    <dbReference type="NCBI Taxonomy" id="1184607"/>
    <lineage>
        <taxon>Bacteria</taxon>
        <taxon>Bacillati</taxon>
        <taxon>Actinomycetota</taxon>
        <taxon>Actinomycetes</taxon>
        <taxon>Micrococcales</taxon>
        <taxon>Dermatophilaceae</taxon>
        <taxon>Austwickia</taxon>
    </lineage>
</organism>
<evidence type="ECO:0000313" key="3">
    <source>
        <dbReference type="EMBL" id="GAB78471.1"/>
    </source>
</evidence>